<dbReference type="InterPro" id="IPR032812">
    <property type="entry name" value="SbsA_Ig"/>
</dbReference>
<evidence type="ECO:0000259" key="3">
    <source>
        <dbReference type="Pfam" id="PF13205"/>
    </source>
</evidence>
<accession>A0A1L3JLB6</accession>
<dbReference type="Pfam" id="PF13205">
    <property type="entry name" value="Big_5"/>
    <property type="match status" value="1"/>
</dbReference>
<feature type="chain" id="PRO_5012679211" description="SbsA Ig-like domain-containing protein" evidence="2">
    <location>
        <begin position="28"/>
        <end position="544"/>
    </location>
</feature>
<keyword evidence="5" id="KW-1185">Reference proteome</keyword>
<dbReference type="STRING" id="1850252.LPB136_11170"/>
<proteinExistence type="predicted"/>
<keyword evidence="1 2" id="KW-0732">Signal</keyword>
<evidence type="ECO:0000313" key="4">
    <source>
        <dbReference type="EMBL" id="APG65892.1"/>
    </source>
</evidence>
<sequence length="544" mass="62624">MILFLCCKYFFVKNVSKILLFSLMVLALYDCARKGRPEGGPKDEAAPILVTANPPNETIKFNKKKIRLYFDEYIVLKDLNKQLVVSPPMKNPPLITPQGTPSKYINIEILDTLKQNTTYTFNFGNAVQDNNENNKLESFKYVFSTGDYIDSLTLKGVVRDALVEDLAKSTSVLLYKLDSTFTDSIIYKKKPLYVSNTLDSNNYQFTNLQKGNYLLLALKEENNNYIFSSKTDKIAFSIDTISLPRDSVVNKELVLFKELQPYKFKRGKEVTKGRIQFGFEGEKTEMKINLLSEVPENFKAFTQFEKGKDTLNYWFTPIEQDSLNFIVSNTNIKDTTTVFLRKKKIDSLNVLASANGNLHLNDTLFFNTNNPIVKTDDTKFSLVDKDTVAVKFQLKKEAINKYVFHFNKEPSNKYTVKVLPNAFTDIYNTTNDSIKLSLKTKAIDDYGSIILEIENQTESPIILELLSKSKEVVSKKYIKDLNKVEFSLLEPQTYTVRAIIDTNKNNKWDTGDFLQKFQPEQIIYFDKELKIRANWVVNETFTIK</sequence>
<dbReference type="EMBL" id="CP018155">
    <property type="protein sequence ID" value="APG65892.1"/>
    <property type="molecule type" value="Genomic_DNA"/>
</dbReference>
<feature type="domain" description="SbsA Ig-like" evidence="3">
    <location>
        <begin position="43"/>
        <end position="145"/>
    </location>
</feature>
<dbReference type="OrthoDB" id="9809989at2"/>
<gene>
    <name evidence="4" type="ORF">LPB136_11170</name>
</gene>
<feature type="signal peptide" evidence="2">
    <location>
        <begin position="1"/>
        <end position="27"/>
    </location>
</feature>
<name>A0A1L3JLB6_9FLAO</name>
<evidence type="ECO:0000313" key="5">
    <source>
        <dbReference type="Proteomes" id="UP000181898"/>
    </source>
</evidence>
<dbReference type="KEGG" id="ten:LPB136_11170"/>
<evidence type="ECO:0000256" key="2">
    <source>
        <dbReference type="SAM" id="SignalP"/>
    </source>
</evidence>
<protein>
    <recommendedName>
        <fullName evidence="3">SbsA Ig-like domain-containing protein</fullName>
    </recommendedName>
</protein>
<reference evidence="4 5" key="1">
    <citation type="submission" date="2016-11" db="EMBL/GenBank/DDBJ databases">
        <title>Tenacibaculum sp. LPB0136, isolated from marine environment.</title>
        <authorList>
            <person name="Kim E."/>
            <person name="Yi H."/>
        </authorList>
    </citation>
    <scope>NUCLEOTIDE SEQUENCE [LARGE SCALE GENOMIC DNA]</scope>
    <source>
        <strain evidence="4 5">LPB0136</strain>
    </source>
</reference>
<organism evidence="4 5">
    <name type="scientific">Tenacibaculum todarodis</name>
    <dbReference type="NCBI Taxonomy" id="1850252"/>
    <lineage>
        <taxon>Bacteria</taxon>
        <taxon>Pseudomonadati</taxon>
        <taxon>Bacteroidota</taxon>
        <taxon>Flavobacteriia</taxon>
        <taxon>Flavobacteriales</taxon>
        <taxon>Flavobacteriaceae</taxon>
        <taxon>Tenacibaculum</taxon>
    </lineage>
</organism>
<dbReference type="Proteomes" id="UP000181898">
    <property type="component" value="Chromosome"/>
</dbReference>
<dbReference type="AlphaFoldDB" id="A0A1L3JLB6"/>
<evidence type="ECO:0000256" key="1">
    <source>
        <dbReference type="ARBA" id="ARBA00022729"/>
    </source>
</evidence>